<keyword evidence="9 10" id="KW-0998">Cell outer membrane</keyword>
<accession>A0ABR6DJK8</accession>
<evidence type="ECO:0000256" key="10">
    <source>
        <dbReference type="RuleBase" id="RU364005"/>
    </source>
</evidence>
<evidence type="ECO:0000256" key="9">
    <source>
        <dbReference type="ARBA" id="ARBA00023237"/>
    </source>
</evidence>
<gene>
    <name evidence="11" type="ORF">GGQ91_005708</name>
</gene>
<keyword evidence="3 10" id="KW-1134">Transmembrane beta strand</keyword>
<dbReference type="Proteomes" id="UP000565455">
    <property type="component" value="Unassembled WGS sequence"/>
</dbReference>
<evidence type="ECO:0000256" key="1">
    <source>
        <dbReference type="ARBA" id="ARBA00009521"/>
    </source>
</evidence>
<reference evidence="11 12" key="1">
    <citation type="submission" date="2020-08" db="EMBL/GenBank/DDBJ databases">
        <title>Genomic Encyclopedia of Type Strains, Phase IV (KMG-IV): sequencing the most valuable type-strain genomes for metagenomic binning, comparative biology and taxonomic classification.</title>
        <authorList>
            <person name="Goeker M."/>
        </authorList>
    </citation>
    <scope>NUCLEOTIDE SEQUENCE [LARGE SCALE GENOMIC DNA]</scope>
    <source>
        <strain evidence="11 12">DSM 5686</strain>
    </source>
</reference>
<keyword evidence="7 10" id="KW-0626">Porin</keyword>
<keyword evidence="12" id="KW-1185">Reference proteome</keyword>
<keyword evidence="6 10" id="KW-0406">Ion transport</keyword>
<dbReference type="GeneID" id="96607287"/>
<protein>
    <recommendedName>
        <fullName evidence="10">Porin</fullName>
    </recommendedName>
</protein>
<evidence type="ECO:0000313" key="12">
    <source>
        <dbReference type="Proteomes" id="UP000565455"/>
    </source>
</evidence>
<proteinExistence type="inferred from homology"/>
<comment type="subcellular location">
    <subcellularLocation>
        <location evidence="10">Cell outer membrane</location>
        <topology evidence="10">Multi-pass membrane protein</topology>
    </subcellularLocation>
</comment>
<evidence type="ECO:0000256" key="8">
    <source>
        <dbReference type="ARBA" id="ARBA00023136"/>
    </source>
</evidence>
<organism evidence="11 12">
    <name type="scientific">Methylobacterium fujisawaense</name>
    <dbReference type="NCBI Taxonomy" id="107400"/>
    <lineage>
        <taxon>Bacteria</taxon>
        <taxon>Pseudomonadati</taxon>
        <taxon>Pseudomonadota</taxon>
        <taxon>Alphaproteobacteria</taxon>
        <taxon>Hyphomicrobiales</taxon>
        <taxon>Methylobacteriaceae</taxon>
        <taxon>Methylobacterium</taxon>
    </lineage>
</organism>
<evidence type="ECO:0000256" key="3">
    <source>
        <dbReference type="ARBA" id="ARBA00022452"/>
    </source>
</evidence>
<evidence type="ECO:0000256" key="4">
    <source>
        <dbReference type="ARBA" id="ARBA00022692"/>
    </source>
</evidence>
<evidence type="ECO:0000256" key="7">
    <source>
        <dbReference type="ARBA" id="ARBA00023114"/>
    </source>
</evidence>
<keyword evidence="5" id="KW-0732">Signal</keyword>
<name>A0ABR6DJK8_9HYPH</name>
<comment type="similarity">
    <text evidence="1 10">Belongs to the alphaproteobacteria porin family.</text>
</comment>
<comment type="domain">
    <text evidence="10">Consists of 16-stranded beta-barrel sheets, with large surface-exposed loops, that form a transmembrane pore at the center of each barrel. The pore is partially ocluded by a peptide loop that folds into the pore lumen.</text>
</comment>
<dbReference type="InterPro" id="IPR003684">
    <property type="entry name" value="Porin_alphabac"/>
</dbReference>
<sequence length="477" mass="50662">SRQNANGGDTSGYQGRMRINLDARTQTAYGTLRAFVRLDAGARTGYSGVGTSGTQQRIGQAYPGLGIDSFGRDQQFVNVDKAFIQFAGMTAGRASSFFDFYAHDFEFAGATAGSDIASTNLLAYTATLGNGLSATISAEDPVFRRSPIFSASNNPAGATVNANLANFAQSNSPAEVFIGYTNGQPTRYSFVDVIQRSRMPDVVGALRLDQAWGSAQLSAAVHELNVGNVANGAGTGTGSNISIPHTSNSYGWAVQGGLKINTPFIAPGDALYLQGAYGSGAQLYTGYSSFSGSYSQNAATIQGQKFNQFFNDATLNPFTGQMQQSTSFSATAAYLHYWSPEWRSAFFGSYGEMNFSGAARAAQGIAYAVANPFGLINFGANAVGTPGTRFYNLSEALRDTYQFVAGGSIIWSPVKDLDIGVEGFYTQIGVKNGRVIDKDKSPTAYANVAGINNGTFVPRTTTSDSVSTFRFRVQRDF</sequence>
<dbReference type="Pfam" id="PF02530">
    <property type="entry name" value="Porin_2"/>
    <property type="match status" value="1"/>
</dbReference>
<keyword evidence="8 10" id="KW-0472">Membrane</keyword>
<evidence type="ECO:0000256" key="5">
    <source>
        <dbReference type="ARBA" id="ARBA00022729"/>
    </source>
</evidence>
<comment type="function">
    <text evidence="10">Forms passive diffusion pores that allow small molecular weight hydrophilic materials across the outer membrane.</text>
</comment>
<feature type="non-terminal residue" evidence="11">
    <location>
        <position position="1"/>
    </location>
</feature>
<evidence type="ECO:0000313" key="11">
    <source>
        <dbReference type="EMBL" id="MBA9066277.1"/>
    </source>
</evidence>
<keyword evidence="4 10" id="KW-0812">Transmembrane</keyword>
<dbReference type="RefSeq" id="WP_182593312.1">
    <property type="nucleotide sequence ID" value="NZ_JACJIM010000021.1"/>
</dbReference>
<keyword evidence="2 10" id="KW-0813">Transport</keyword>
<evidence type="ECO:0000256" key="6">
    <source>
        <dbReference type="ARBA" id="ARBA00023065"/>
    </source>
</evidence>
<dbReference type="EMBL" id="JACJIM010000021">
    <property type="protein sequence ID" value="MBA9066277.1"/>
    <property type="molecule type" value="Genomic_DNA"/>
</dbReference>
<evidence type="ECO:0000256" key="2">
    <source>
        <dbReference type="ARBA" id="ARBA00022448"/>
    </source>
</evidence>
<comment type="caution">
    <text evidence="11">The sequence shown here is derived from an EMBL/GenBank/DDBJ whole genome shotgun (WGS) entry which is preliminary data.</text>
</comment>